<keyword evidence="2" id="KW-1185">Reference proteome</keyword>
<gene>
    <name evidence="1" type="ORF">EEJ42_12280</name>
</gene>
<dbReference type="EMBL" id="RIBZ01000163">
    <property type="protein sequence ID" value="RNG28303.1"/>
    <property type="molecule type" value="Genomic_DNA"/>
</dbReference>
<name>A0A3M8WK18_9ACTN</name>
<dbReference type="AlphaFoldDB" id="A0A3M8WK18"/>
<proteinExistence type="predicted"/>
<protein>
    <submittedName>
        <fullName evidence="1">Uncharacterized protein</fullName>
    </submittedName>
</protein>
<evidence type="ECO:0000313" key="1">
    <source>
        <dbReference type="EMBL" id="RNG28303.1"/>
    </source>
</evidence>
<sequence>MNELQDLIDDYECVYQGYYLGDDEEIDAVVTACVDRLEEARGAHGTDSGSGSGSGSGSADVAFPALGLVLMYGHVMHHSAPEVADRTATALRAVAADGAQAPCDHAGHPSDEGLVFGQLEGFPTALELIGDPATEDVSWDELAIRSCGADSAELSPAEAESRWRCPRSLAGFASAAAEAIRPTRPADV</sequence>
<dbReference type="RefSeq" id="WP_123099979.1">
    <property type="nucleotide sequence ID" value="NZ_RIBZ01000163.1"/>
</dbReference>
<dbReference type="Proteomes" id="UP000275401">
    <property type="component" value="Unassembled WGS sequence"/>
</dbReference>
<evidence type="ECO:0000313" key="2">
    <source>
        <dbReference type="Proteomes" id="UP000275401"/>
    </source>
</evidence>
<accession>A0A3M8WK18</accession>
<comment type="caution">
    <text evidence="1">The sequence shown here is derived from an EMBL/GenBank/DDBJ whole genome shotgun (WGS) entry which is preliminary data.</text>
</comment>
<organism evidence="1 2">
    <name type="scientific">Streptomyces botrytidirepellens</name>
    <dbReference type="NCBI Taxonomy" id="2486417"/>
    <lineage>
        <taxon>Bacteria</taxon>
        <taxon>Bacillati</taxon>
        <taxon>Actinomycetota</taxon>
        <taxon>Actinomycetes</taxon>
        <taxon>Kitasatosporales</taxon>
        <taxon>Streptomycetaceae</taxon>
        <taxon>Streptomyces</taxon>
    </lineage>
</organism>
<reference evidence="1 2" key="1">
    <citation type="submission" date="2018-11" db="EMBL/GenBank/DDBJ databases">
        <title>The Potential of Streptomyces as Biocontrol Agents against the Tomato grey mould, Botrytis cinerea (Gray mold) Frontiers in Microbiology.</title>
        <authorList>
            <person name="Li D."/>
        </authorList>
    </citation>
    <scope>NUCLEOTIDE SEQUENCE [LARGE SCALE GENOMIC DNA]</scope>
    <source>
        <strain evidence="1 2">NEAU-LD23</strain>
    </source>
</reference>